<dbReference type="AlphaFoldDB" id="A0A8C6RP26"/>
<dbReference type="InterPro" id="IPR013783">
    <property type="entry name" value="Ig-like_fold"/>
</dbReference>
<dbReference type="Ensembl" id="ENSNGAT00000025867.1">
    <property type="protein sequence ID" value="ENSNGAP00000020200.1"/>
    <property type="gene ID" value="ENSNGAG00000019769.1"/>
</dbReference>
<name>A0A8C6RP26_NANGA</name>
<evidence type="ECO:0000256" key="2">
    <source>
        <dbReference type="SAM" id="Phobius"/>
    </source>
</evidence>
<dbReference type="Proteomes" id="UP000694381">
    <property type="component" value="Unassembled WGS sequence"/>
</dbReference>
<evidence type="ECO:0000313" key="5">
    <source>
        <dbReference type="Proteomes" id="UP000694381"/>
    </source>
</evidence>
<keyword evidence="2" id="KW-1133">Transmembrane helix</keyword>
<organism evidence="4 5">
    <name type="scientific">Nannospalax galili</name>
    <name type="common">Northern Israeli blind subterranean mole rat</name>
    <name type="synonym">Spalax galili</name>
    <dbReference type="NCBI Taxonomy" id="1026970"/>
    <lineage>
        <taxon>Eukaryota</taxon>
        <taxon>Metazoa</taxon>
        <taxon>Chordata</taxon>
        <taxon>Craniata</taxon>
        <taxon>Vertebrata</taxon>
        <taxon>Euteleostomi</taxon>
        <taxon>Mammalia</taxon>
        <taxon>Eutheria</taxon>
        <taxon>Euarchontoglires</taxon>
        <taxon>Glires</taxon>
        <taxon>Rodentia</taxon>
        <taxon>Myomorpha</taxon>
        <taxon>Muroidea</taxon>
        <taxon>Spalacidae</taxon>
        <taxon>Spalacinae</taxon>
        <taxon>Nannospalax</taxon>
    </lineage>
</organism>
<dbReference type="GO" id="GO:0032496">
    <property type="term" value="P:response to lipopolysaccharide"/>
    <property type="evidence" value="ECO:0007669"/>
    <property type="project" value="Ensembl"/>
</dbReference>
<keyword evidence="5" id="KW-1185">Reference proteome</keyword>
<dbReference type="GO" id="GO:0002728">
    <property type="term" value="P:negative regulation of natural killer cell cytokine production"/>
    <property type="evidence" value="ECO:0007669"/>
    <property type="project" value="Ensembl"/>
</dbReference>
<feature type="region of interest" description="Disordered" evidence="1">
    <location>
        <begin position="360"/>
        <end position="420"/>
    </location>
</feature>
<dbReference type="GO" id="GO:0005737">
    <property type="term" value="C:cytoplasm"/>
    <property type="evidence" value="ECO:0007669"/>
    <property type="project" value="Ensembl"/>
</dbReference>
<reference evidence="4" key="2">
    <citation type="submission" date="2025-09" db="UniProtKB">
        <authorList>
            <consortium name="Ensembl"/>
        </authorList>
    </citation>
    <scope>IDENTIFICATION</scope>
</reference>
<dbReference type="InterPro" id="IPR003599">
    <property type="entry name" value="Ig_sub"/>
</dbReference>
<dbReference type="GO" id="GO:0032689">
    <property type="term" value="P:negative regulation of type II interferon production"/>
    <property type="evidence" value="ECO:0007669"/>
    <property type="project" value="Ensembl"/>
</dbReference>
<feature type="transmembrane region" description="Helical" evidence="2">
    <location>
        <begin position="500"/>
        <end position="521"/>
    </location>
</feature>
<dbReference type="SUPFAM" id="SSF48726">
    <property type="entry name" value="Immunoglobulin"/>
    <property type="match status" value="2"/>
</dbReference>
<keyword evidence="2" id="KW-0472">Membrane</keyword>
<dbReference type="InterPro" id="IPR007110">
    <property type="entry name" value="Ig-like_dom"/>
</dbReference>
<gene>
    <name evidence="4" type="primary">Cd96</name>
</gene>
<reference evidence="4" key="1">
    <citation type="submission" date="2025-08" db="UniProtKB">
        <authorList>
            <consortium name="Ensembl"/>
        </authorList>
    </citation>
    <scope>IDENTIFICATION</scope>
</reference>
<protein>
    <submittedName>
        <fullName evidence="4">CD96 antigen</fullName>
    </submittedName>
</protein>
<dbReference type="PROSITE" id="PS50835">
    <property type="entry name" value="IG_LIKE"/>
    <property type="match status" value="1"/>
</dbReference>
<evidence type="ECO:0000256" key="1">
    <source>
        <dbReference type="SAM" id="MobiDB-lite"/>
    </source>
</evidence>
<evidence type="ECO:0000313" key="4">
    <source>
        <dbReference type="Ensembl" id="ENSNGAP00000020200.1"/>
    </source>
</evidence>
<feature type="domain" description="Ig-like" evidence="3">
    <location>
        <begin position="255"/>
        <end position="357"/>
    </location>
</feature>
<dbReference type="GeneTree" id="ENSGT00390000003446"/>
<dbReference type="SMART" id="SM00409">
    <property type="entry name" value="IG"/>
    <property type="match status" value="2"/>
</dbReference>
<dbReference type="InterPro" id="IPR042381">
    <property type="entry name" value="CD96"/>
</dbReference>
<sequence>MGRKWTYCAVYSIIQIQLFRGVWEEILNARKSVYAPPGSDVNLTCQTQKGFLVQMQWSKVTDKVELIAIYHPQHGFHCPHGHPCESHVASIETPGNATKWTLHLRNVSSTLSGKYECSFTLYPEGIQNTVYNLLVQAPAPQDEWGRNYTIEIEINQTLEIPCFQNTSSETSCGFTFEWLVDSNGTQEALITHNHQVSNSTLFKDRVKLGADCGLHLYPVQIHDDGRIFSCHLGVSSLKVWKTSTTVKVFAKPEGPMIVENTTMDVLGERRFTCLVRNVFPKANIKWLVGGRFLQGDEEGIQITNEKKKDRSGFWELKSILTKMYGNRLAPSNVTVLCMALSSGPGNKTWKTSSEIITLSLDSENSSTEQPPVVTESTPSTQLFPDNSSSPRRNPIMSSTTFINVNSSTPHATPQTSRPNMSTESFNHFRTFNGTDAKNFSWTLSETYTSAPSDTSFTFYDVITSTIRESPKVSTVASEATKNNSHIYITSIVVNKPRDGMSWPVVIAILLCFCIILFGLGVRKWCQYQKEIMERPPPFKPPPPPIKYTCMQEPIGSDLPCHEMEAL</sequence>
<dbReference type="PANTHER" id="PTHR15317:SF1">
    <property type="entry name" value="T-CELL SURFACE PROTEIN TACTILE"/>
    <property type="match status" value="1"/>
</dbReference>
<proteinExistence type="predicted"/>
<dbReference type="PANTHER" id="PTHR15317">
    <property type="entry name" value="T-CELL SURFACE PROTEIN TACTILE"/>
    <property type="match status" value="1"/>
</dbReference>
<dbReference type="OMA" id="QHGFYCA"/>
<dbReference type="GO" id="GO:0006954">
    <property type="term" value="P:inflammatory response"/>
    <property type="evidence" value="ECO:0007669"/>
    <property type="project" value="TreeGrafter"/>
</dbReference>
<accession>A0A8C6RP26</accession>
<dbReference type="InterPro" id="IPR036179">
    <property type="entry name" value="Ig-like_dom_sf"/>
</dbReference>
<dbReference type="Gene3D" id="2.60.40.10">
    <property type="entry name" value="Immunoglobulins"/>
    <property type="match status" value="3"/>
</dbReference>
<keyword evidence="2" id="KW-0812">Transmembrane</keyword>
<evidence type="ECO:0000259" key="3">
    <source>
        <dbReference type="PROSITE" id="PS50835"/>
    </source>
</evidence>
<dbReference type="GO" id="GO:0007160">
    <property type="term" value="P:cell-matrix adhesion"/>
    <property type="evidence" value="ECO:0007669"/>
    <property type="project" value="Ensembl"/>
</dbReference>